<comment type="caution">
    <text evidence="1">The sequence shown here is derived from an EMBL/GenBank/DDBJ whole genome shotgun (WGS) entry which is preliminary data.</text>
</comment>
<reference evidence="1 2" key="1">
    <citation type="journal article" date="2011" name="Cell">
        <title>The monarch butterfly genome yields insights into long-distance migration.</title>
        <authorList>
            <person name="Zhan S."/>
            <person name="Merlin C."/>
            <person name="Boore J.L."/>
            <person name="Reppert S.M."/>
        </authorList>
    </citation>
    <scope>NUCLEOTIDE SEQUENCE [LARGE SCALE GENOMIC DNA]</scope>
    <source>
        <strain evidence="1">F-2</strain>
    </source>
</reference>
<evidence type="ECO:0000313" key="1">
    <source>
        <dbReference type="EMBL" id="OWR51186.1"/>
    </source>
</evidence>
<dbReference type="Proteomes" id="UP000007151">
    <property type="component" value="Unassembled WGS sequence"/>
</dbReference>
<name>A0A212FBS0_DANPL</name>
<sequence length="138" mass="15842">MFRIARVLPERRSWPRIPSQVTSSGSVVCAVLGLENRERSENSDEYSGREMSPPSALRVRQLTWVVEVGDVPPYRTGPYEKHLNHSKYCNKFSLVSYYDVLSVECGESSVEPAARRWPVILFEVVCSSVRYSLREWSL</sequence>
<evidence type="ECO:0000313" key="2">
    <source>
        <dbReference type="Proteomes" id="UP000007151"/>
    </source>
</evidence>
<organism evidence="1 2">
    <name type="scientific">Danaus plexippus plexippus</name>
    <dbReference type="NCBI Taxonomy" id="278856"/>
    <lineage>
        <taxon>Eukaryota</taxon>
        <taxon>Metazoa</taxon>
        <taxon>Ecdysozoa</taxon>
        <taxon>Arthropoda</taxon>
        <taxon>Hexapoda</taxon>
        <taxon>Insecta</taxon>
        <taxon>Pterygota</taxon>
        <taxon>Neoptera</taxon>
        <taxon>Endopterygota</taxon>
        <taxon>Lepidoptera</taxon>
        <taxon>Glossata</taxon>
        <taxon>Ditrysia</taxon>
        <taxon>Papilionoidea</taxon>
        <taxon>Nymphalidae</taxon>
        <taxon>Danainae</taxon>
        <taxon>Danaini</taxon>
        <taxon>Danaina</taxon>
        <taxon>Danaus</taxon>
        <taxon>Danaus</taxon>
    </lineage>
</organism>
<dbReference type="AlphaFoldDB" id="A0A212FBS0"/>
<dbReference type="InParanoid" id="A0A212FBS0"/>
<proteinExistence type="predicted"/>
<dbReference type="EMBL" id="AGBW02009279">
    <property type="protein sequence ID" value="OWR51186.1"/>
    <property type="molecule type" value="Genomic_DNA"/>
</dbReference>
<gene>
    <name evidence="1" type="ORF">KGM_215166</name>
</gene>
<keyword evidence="2" id="KW-1185">Reference proteome</keyword>
<dbReference type="KEGG" id="dpl:KGM_215166"/>
<protein>
    <submittedName>
        <fullName evidence="1">Uncharacterized protein</fullName>
    </submittedName>
</protein>
<accession>A0A212FBS0</accession>